<keyword evidence="4" id="KW-1185">Reference proteome</keyword>
<dbReference type="RefSeq" id="WP_144074974.1">
    <property type="nucleotide sequence ID" value="NZ_CP076128.1"/>
</dbReference>
<organism evidence="3 4">
    <name type="scientific">Flammeovirga kamogawensis</name>
    <dbReference type="NCBI Taxonomy" id="373891"/>
    <lineage>
        <taxon>Bacteria</taxon>
        <taxon>Pseudomonadati</taxon>
        <taxon>Bacteroidota</taxon>
        <taxon>Cytophagia</taxon>
        <taxon>Cytophagales</taxon>
        <taxon>Flammeovirgaceae</taxon>
        <taxon>Flammeovirga</taxon>
    </lineage>
</organism>
<accession>A0ABX8GVP2</accession>
<protein>
    <recommendedName>
        <fullName evidence="5">LemA family protein</fullName>
    </recommendedName>
</protein>
<reference evidence="3 4" key="1">
    <citation type="submission" date="2021-05" db="EMBL/GenBank/DDBJ databases">
        <title>Comparative genomic studies on the polysaccharide-degrading batcterial strains of the Flammeovirga genus.</title>
        <authorList>
            <person name="Zewei F."/>
            <person name="Zheng Z."/>
            <person name="Yu L."/>
            <person name="Ruyue G."/>
            <person name="Yanhong M."/>
            <person name="Yuanyuan C."/>
            <person name="Jingyan G."/>
            <person name="Wenjun H."/>
        </authorList>
    </citation>
    <scope>NUCLEOTIDE SEQUENCE [LARGE SCALE GENOMIC DNA]</scope>
    <source>
        <strain evidence="3 4">YS10</strain>
    </source>
</reference>
<evidence type="ECO:0000313" key="4">
    <source>
        <dbReference type="Proteomes" id="UP000682802"/>
    </source>
</evidence>
<sequence>MWETFDIQSLFIGLCIGLVIAFLVQIKDWIKQSGLKSEIKRLKAHLHDKLEIDAEAITGKKDEINRLKRENENLRVTNKALFSKPGRQEILTFHAYQTAIDKLNSNMMGFGPAWQDALKEANKEIQEYEEGQRSFVKKVLPKGLFGSSSAFEIGEGDQ</sequence>
<proteinExistence type="predicted"/>
<gene>
    <name evidence="3" type="ORF">KM029_01210</name>
</gene>
<evidence type="ECO:0000313" key="3">
    <source>
        <dbReference type="EMBL" id="QWG07586.1"/>
    </source>
</evidence>
<keyword evidence="1" id="KW-0175">Coiled coil</keyword>
<evidence type="ECO:0008006" key="5">
    <source>
        <dbReference type="Google" id="ProtNLM"/>
    </source>
</evidence>
<keyword evidence="2" id="KW-0812">Transmembrane</keyword>
<evidence type="ECO:0000256" key="2">
    <source>
        <dbReference type="SAM" id="Phobius"/>
    </source>
</evidence>
<keyword evidence="2" id="KW-1133">Transmembrane helix</keyword>
<keyword evidence="2" id="KW-0472">Membrane</keyword>
<dbReference type="Proteomes" id="UP000682802">
    <property type="component" value="Chromosome 1"/>
</dbReference>
<evidence type="ECO:0000256" key="1">
    <source>
        <dbReference type="SAM" id="Coils"/>
    </source>
</evidence>
<feature type="coiled-coil region" evidence="1">
    <location>
        <begin position="57"/>
        <end position="84"/>
    </location>
</feature>
<dbReference type="EMBL" id="CP076128">
    <property type="protein sequence ID" value="QWG07586.1"/>
    <property type="molecule type" value="Genomic_DNA"/>
</dbReference>
<feature type="transmembrane region" description="Helical" evidence="2">
    <location>
        <begin position="6"/>
        <end position="26"/>
    </location>
</feature>
<name>A0ABX8GVP2_9BACT</name>